<evidence type="ECO:0000313" key="3">
    <source>
        <dbReference type="EMBL" id="EFJ13808.1"/>
    </source>
</evidence>
<dbReference type="Gene3D" id="3.40.50.1000">
    <property type="entry name" value="HAD superfamily/HAD-like"/>
    <property type="match status" value="1"/>
</dbReference>
<dbReference type="SMART" id="SM00577">
    <property type="entry name" value="CPDc"/>
    <property type="match status" value="1"/>
</dbReference>
<keyword evidence="1" id="KW-0809">Transit peptide</keyword>
<dbReference type="InterPro" id="IPR023214">
    <property type="entry name" value="HAD_sf"/>
</dbReference>
<keyword evidence="1" id="KW-0496">Mitochondrion</keyword>
<dbReference type="eggNOG" id="KOG1605">
    <property type="taxonomic scope" value="Eukaryota"/>
</dbReference>
<reference evidence="4 5" key="1">
    <citation type="journal article" date="2011" name="Science">
        <title>The Selaginella genome identifies genetic changes associated with the evolution of vascular plants.</title>
        <authorList>
            <person name="Banks J.A."/>
            <person name="Nishiyama T."/>
            <person name="Hasebe M."/>
            <person name="Bowman J.L."/>
            <person name="Gribskov M."/>
            <person name="dePamphilis C."/>
            <person name="Albert V.A."/>
            <person name="Aono N."/>
            <person name="Aoyama T."/>
            <person name="Ambrose B.A."/>
            <person name="Ashton N.W."/>
            <person name="Axtell M.J."/>
            <person name="Barker E."/>
            <person name="Barker M.S."/>
            <person name="Bennetzen J.L."/>
            <person name="Bonawitz N.D."/>
            <person name="Chapple C."/>
            <person name="Cheng C."/>
            <person name="Correa L.G."/>
            <person name="Dacre M."/>
            <person name="DeBarry J."/>
            <person name="Dreyer I."/>
            <person name="Elias M."/>
            <person name="Engstrom E.M."/>
            <person name="Estelle M."/>
            <person name="Feng L."/>
            <person name="Finet C."/>
            <person name="Floyd S.K."/>
            <person name="Frommer W.B."/>
            <person name="Fujita T."/>
            <person name="Gramzow L."/>
            <person name="Gutensohn M."/>
            <person name="Harholt J."/>
            <person name="Hattori M."/>
            <person name="Heyl A."/>
            <person name="Hirai T."/>
            <person name="Hiwatashi Y."/>
            <person name="Ishikawa M."/>
            <person name="Iwata M."/>
            <person name="Karol K.G."/>
            <person name="Koehler B."/>
            <person name="Kolukisaoglu U."/>
            <person name="Kubo M."/>
            <person name="Kurata T."/>
            <person name="Lalonde S."/>
            <person name="Li K."/>
            <person name="Li Y."/>
            <person name="Litt A."/>
            <person name="Lyons E."/>
            <person name="Manning G."/>
            <person name="Maruyama T."/>
            <person name="Michael T.P."/>
            <person name="Mikami K."/>
            <person name="Miyazaki S."/>
            <person name="Morinaga S."/>
            <person name="Murata T."/>
            <person name="Mueller-Roeber B."/>
            <person name="Nelson D.R."/>
            <person name="Obara M."/>
            <person name="Oguri Y."/>
            <person name="Olmstead R.G."/>
            <person name="Onodera N."/>
            <person name="Petersen B.L."/>
            <person name="Pils B."/>
            <person name="Prigge M."/>
            <person name="Rensing S.A."/>
            <person name="Riano-Pachon D.M."/>
            <person name="Roberts A.W."/>
            <person name="Sato Y."/>
            <person name="Scheller H.V."/>
            <person name="Schulz B."/>
            <person name="Schulz C."/>
            <person name="Shakirov E.V."/>
            <person name="Shibagaki N."/>
            <person name="Shinohara N."/>
            <person name="Shippen D.E."/>
            <person name="Soerensen I."/>
            <person name="Sotooka R."/>
            <person name="Sugimoto N."/>
            <person name="Sugita M."/>
            <person name="Sumikawa N."/>
            <person name="Tanurdzic M."/>
            <person name="Theissen G."/>
            <person name="Ulvskov P."/>
            <person name="Wakazuki S."/>
            <person name="Weng J.K."/>
            <person name="Willats W.W."/>
            <person name="Wipf D."/>
            <person name="Wolf P.G."/>
            <person name="Yang L."/>
            <person name="Zimmer A.D."/>
            <person name="Zhu Q."/>
            <person name="Mitros T."/>
            <person name="Hellsten U."/>
            <person name="Loque D."/>
            <person name="Otillar R."/>
            <person name="Salamov A."/>
            <person name="Schmutz J."/>
            <person name="Shapiro H."/>
            <person name="Lindquist E."/>
            <person name="Lucas S."/>
            <person name="Rokhsar D."/>
            <person name="Grigoriev I.V."/>
        </authorList>
    </citation>
    <scope>NUCLEOTIDE SEQUENCE [LARGE SCALE GENOMIC DNA]</scope>
</reference>
<dbReference type="Gramene" id="EFJ29247">
    <property type="protein sequence ID" value="EFJ29247"/>
    <property type="gene ID" value="SELMODRAFT_5881"/>
</dbReference>
<dbReference type="PROSITE" id="PS50969">
    <property type="entry name" value="FCP1"/>
    <property type="match status" value="1"/>
</dbReference>
<comment type="function">
    <text evidence="1">Essential component of the TIM23 complex, a complex that mediates the translocation of transit peptide-containing proteins across the mitochondrial inner membrane.</text>
</comment>
<dbReference type="InterPro" id="IPR004274">
    <property type="entry name" value="FCP1_dom"/>
</dbReference>
<feature type="domain" description="FCP1 homology" evidence="2">
    <location>
        <begin position="8"/>
        <end position="126"/>
    </location>
</feature>
<name>D8RG76_SELML</name>
<evidence type="ECO:0000256" key="1">
    <source>
        <dbReference type="RuleBase" id="RU365079"/>
    </source>
</evidence>
<dbReference type="InParanoid" id="D8RG76"/>
<evidence type="ECO:0000313" key="4">
    <source>
        <dbReference type="EMBL" id="EFJ29247.1"/>
    </source>
</evidence>
<evidence type="ECO:0000313" key="5">
    <source>
        <dbReference type="Proteomes" id="UP000001514"/>
    </source>
</evidence>
<protein>
    <recommendedName>
        <fullName evidence="1">Mitochondrial import inner membrane translocase subunit TIM50</fullName>
    </recommendedName>
</protein>
<dbReference type="GO" id="GO:0005744">
    <property type="term" value="C:TIM23 mitochondrial import inner membrane translocase complex"/>
    <property type="evidence" value="ECO:0007669"/>
    <property type="project" value="UniProtKB-UniRule"/>
</dbReference>
<dbReference type="AlphaFoldDB" id="D8RG76"/>
<dbReference type="CDD" id="cd07521">
    <property type="entry name" value="HAD_FCP1-like"/>
    <property type="match status" value="1"/>
</dbReference>
<dbReference type="GO" id="GO:0004721">
    <property type="term" value="F:phosphoprotein phosphatase activity"/>
    <property type="evidence" value="ECO:0000318"/>
    <property type="project" value="GO_Central"/>
</dbReference>
<dbReference type="KEGG" id="smo:SELMODRAFT_5881"/>
<comment type="similarity">
    <text evidence="1">Belongs to the TIM50 family.</text>
</comment>
<sequence>LLPPRSRAFEGKGTLVLDLDETLVYIKCERGCPFNCQCGEGDGFYVAKRPCVDDFLQLMAARFELVLWTASPQAYAEAALGLLDPEGRIFEHRLYRQHCVGGLKDISRLGRELNMVVVVDDQISNF</sequence>
<dbReference type="OMA" id="YIKCERG"/>
<feature type="non-terminal residue" evidence="4">
    <location>
        <position position="1"/>
    </location>
</feature>
<dbReference type="SUPFAM" id="SSF56784">
    <property type="entry name" value="HAD-like"/>
    <property type="match status" value="1"/>
</dbReference>
<dbReference type="InterPro" id="IPR036412">
    <property type="entry name" value="HAD-like_sf"/>
</dbReference>
<dbReference type="STRING" id="88036.D8RG76"/>
<accession>D8RG76</accession>
<dbReference type="InterPro" id="IPR050365">
    <property type="entry name" value="TIM50"/>
</dbReference>
<organism evidence="5">
    <name type="scientific">Selaginella moellendorffii</name>
    <name type="common">Spikemoss</name>
    <dbReference type="NCBI Taxonomy" id="88036"/>
    <lineage>
        <taxon>Eukaryota</taxon>
        <taxon>Viridiplantae</taxon>
        <taxon>Streptophyta</taxon>
        <taxon>Embryophyta</taxon>
        <taxon>Tracheophyta</taxon>
        <taxon>Lycopodiopsida</taxon>
        <taxon>Selaginellales</taxon>
        <taxon>Selaginellaceae</taxon>
        <taxon>Selaginella</taxon>
    </lineage>
</organism>
<evidence type="ECO:0000259" key="2">
    <source>
        <dbReference type="PROSITE" id="PS50969"/>
    </source>
</evidence>
<gene>
    <name evidence="3" type="ORF">SELMODRAFT_5876</name>
    <name evidence="4" type="ORF">SELMODRAFT_5881</name>
</gene>
<keyword evidence="1" id="KW-0811">Translocation</keyword>
<keyword evidence="1" id="KW-0653">Protein transport</keyword>
<comment type="subcellular location">
    <subcellularLocation>
        <location evidence="1">Mitochondrion inner membrane</location>
        <topology evidence="1">Single-pass membrane protein</topology>
    </subcellularLocation>
</comment>
<keyword evidence="1" id="KW-0813">Transport</keyword>
<dbReference type="Gramene" id="EFJ13808">
    <property type="protein sequence ID" value="EFJ13808"/>
    <property type="gene ID" value="SELMODRAFT_5876"/>
</dbReference>
<comment type="subunit">
    <text evidence="1">Component of the TIM23 complex.</text>
</comment>
<feature type="non-terminal residue" evidence="4">
    <location>
        <position position="126"/>
    </location>
</feature>
<dbReference type="Proteomes" id="UP000001514">
    <property type="component" value="Unassembled WGS sequence"/>
</dbReference>
<proteinExistence type="inferred from homology"/>
<dbReference type="HOGENOM" id="CLU_020262_4_5_1"/>
<dbReference type="KEGG" id="smo:SELMODRAFT_5876"/>
<dbReference type="Pfam" id="PF03031">
    <property type="entry name" value="NIF"/>
    <property type="match status" value="1"/>
</dbReference>
<dbReference type="PANTHER" id="PTHR12210">
    <property type="entry name" value="DULLARD PROTEIN PHOSPHATASE"/>
    <property type="match status" value="1"/>
</dbReference>
<keyword evidence="5" id="KW-1185">Reference proteome</keyword>
<dbReference type="GO" id="GO:0015031">
    <property type="term" value="P:protein transport"/>
    <property type="evidence" value="ECO:0007669"/>
    <property type="project" value="UniProtKB-KW"/>
</dbReference>
<dbReference type="EMBL" id="GL377631">
    <property type="protein sequence ID" value="EFJ13808.1"/>
    <property type="molecule type" value="Genomic_DNA"/>
</dbReference>
<dbReference type="EMBL" id="GL377578">
    <property type="protein sequence ID" value="EFJ29247.1"/>
    <property type="molecule type" value="Genomic_DNA"/>
</dbReference>